<keyword evidence="5 6" id="KW-0378">Hydrolase</keyword>
<dbReference type="PANTHER" id="PTHR43330:SF27">
    <property type="entry name" value="METHIONINE AMINOPEPTIDASE"/>
    <property type="match status" value="1"/>
</dbReference>
<dbReference type="InterPro" id="IPR002467">
    <property type="entry name" value="Pept_M24A_MAP1"/>
</dbReference>
<comment type="catalytic activity">
    <reaction evidence="6 7">
        <text>Release of N-terminal amino acids, preferentially methionine, from peptides and arylamides.</text>
        <dbReference type="EC" id="3.4.11.18"/>
    </reaction>
</comment>
<evidence type="ECO:0000256" key="7">
    <source>
        <dbReference type="RuleBase" id="RU003653"/>
    </source>
</evidence>
<reference evidence="9 10" key="1">
    <citation type="journal article" date="2014" name="Genome Announc.">
        <title>Complete Genome Sequence of Mycoplasma bovoculi Strain M165/69T (ATCC 29104).</title>
        <authorList>
            <person name="Calcutt M.J."/>
            <person name="Foecking M.F."/>
        </authorList>
    </citation>
    <scope>NUCLEOTIDE SEQUENCE [LARGE SCALE GENOMIC DNA]</scope>
    <source>
        <strain evidence="9">M165/69</strain>
    </source>
</reference>
<feature type="binding site" evidence="6">
    <location>
        <position position="105"/>
    </location>
    <ligand>
        <name>a divalent metal cation</name>
        <dbReference type="ChEBI" id="CHEBI:60240"/>
        <label>1</label>
    </ligand>
</feature>
<feature type="binding site" evidence="6">
    <location>
        <position position="201"/>
    </location>
    <ligand>
        <name>a divalent metal cation</name>
        <dbReference type="ChEBI" id="CHEBI:60240"/>
        <label>2</label>
        <note>catalytic</note>
    </ligand>
</feature>
<dbReference type="PROSITE" id="PS00680">
    <property type="entry name" value="MAP_1"/>
    <property type="match status" value="1"/>
</dbReference>
<feature type="domain" description="Peptidase M24" evidence="8">
    <location>
        <begin position="14"/>
        <end position="238"/>
    </location>
</feature>
<protein>
    <recommendedName>
        <fullName evidence="6 7">Methionine aminopeptidase</fullName>
        <shortName evidence="6">MAP</shortName>
        <shortName evidence="6">MetAP</shortName>
        <ecNumber evidence="6 7">3.4.11.18</ecNumber>
    </recommendedName>
    <alternativeName>
        <fullName evidence="6">Peptidase M</fullName>
    </alternativeName>
</protein>
<evidence type="ECO:0000313" key="9">
    <source>
        <dbReference type="EMBL" id="AHH45325.1"/>
    </source>
</evidence>
<feature type="binding site" evidence="6">
    <location>
        <position position="175"/>
    </location>
    <ligand>
        <name>substrate</name>
    </ligand>
</feature>
<dbReference type="NCBIfam" id="TIGR00500">
    <property type="entry name" value="met_pdase_I"/>
    <property type="match status" value="1"/>
</dbReference>
<dbReference type="Pfam" id="PF00557">
    <property type="entry name" value="Peptidase_M24"/>
    <property type="match status" value="1"/>
</dbReference>
<dbReference type="InterPro" id="IPR001714">
    <property type="entry name" value="Pept_M24_MAP"/>
</dbReference>
<feature type="binding site" evidence="6">
    <location>
        <position position="94"/>
    </location>
    <ligand>
        <name>a divalent metal cation</name>
        <dbReference type="ChEBI" id="CHEBI:60240"/>
        <label>1</label>
    </ligand>
</feature>
<evidence type="ECO:0000256" key="3">
    <source>
        <dbReference type="ARBA" id="ARBA00022670"/>
    </source>
</evidence>
<evidence type="ECO:0000256" key="1">
    <source>
        <dbReference type="ARBA" id="ARBA00002521"/>
    </source>
</evidence>
<evidence type="ECO:0000256" key="2">
    <source>
        <dbReference type="ARBA" id="ARBA00022438"/>
    </source>
</evidence>
<dbReference type="InterPro" id="IPR000994">
    <property type="entry name" value="Pept_M24"/>
</dbReference>
<comment type="subunit">
    <text evidence="6">Monomer.</text>
</comment>
<sequence>MPLIKKDFEVSLLIKSGAILAEVKQIIYDLVRPGVSLKELDTIAFGEIEARGAKPAFLNYHGFPATICASVNATLIHGIPDDYVIKDGDVVSIDLGVVYQGYYSDSAFTKAVGFATEDDYKIIDVAEKAFVAGLAAIQPGAYLNDISIAIGKVISDAGLYTTDNFCGHGIGTALHEDPNIFNFSTGKRGPKLQDNMVLCIEPMILQGSKKVKILPDQWSVVAANGKNTAHFEQMVLIKNGRGIVLTGEIKK</sequence>
<accession>W5UU33</accession>
<evidence type="ECO:0000259" key="8">
    <source>
        <dbReference type="Pfam" id="PF00557"/>
    </source>
</evidence>
<dbReference type="HAMAP" id="MF_01974">
    <property type="entry name" value="MetAP_1"/>
    <property type="match status" value="1"/>
</dbReference>
<comment type="cofactor">
    <cofactor evidence="6">
        <name>Co(2+)</name>
        <dbReference type="ChEBI" id="CHEBI:48828"/>
    </cofactor>
    <cofactor evidence="6">
        <name>Zn(2+)</name>
        <dbReference type="ChEBI" id="CHEBI:29105"/>
    </cofactor>
    <cofactor evidence="6">
        <name>Mn(2+)</name>
        <dbReference type="ChEBI" id="CHEBI:29035"/>
    </cofactor>
    <cofactor evidence="6">
        <name>Fe(2+)</name>
        <dbReference type="ChEBI" id="CHEBI:29033"/>
    </cofactor>
    <text evidence="6">Binds 2 divalent metal cations per subunit. Has a high-affinity and a low affinity metal-binding site. The true nature of the physiological cofactor is under debate. The enzyme is active with cobalt, zinc, manganese or divalent iron ions. Most likely, methionine aminopeptidases function as mononuclear Fe(2+)-metalloproteases under physiological conditions, and the catalytically relevant metal-binding site has been assigned to the histidine-containing high-affinity site.</text>
</comment>
<dbReference type="InterPro" id="IPR036005">
    <property type="entry name" value="Creatinase/aminopeptidase-like"/>
</dbReference>
<dbReference type="Proteomes" id="UP000019229">
    <property type="component" value="Chromosome"/>
</dbReference>
<evidence type="ECO:0000256" key="4">
    <source>
        <dbReference type="ARBA" id="ARBA00022723"/>
    </source>
</evidence>
<dbReference type="GO" id="GO:0005829">
    <property type="term" value="C:cytosol"/>
    <property type="evidence" value="ECO:0007669"/>
    <property type="project" value="TreeGrafter"/>
</dbReference>
<dbReference type="STRING" id="743966.MYB_01580"/>
<dbReference type="EMBL" id="CP007154">
    <property type="protein sequence ID" value="AHH45325.1"/>
    <property type="molecule type" value="Genomic_DNA"/>
</dbReference>
<keyword evidence="4 6" id="KW-0479">Metal-binding</keyword>
<keyword evidence="10" id="KW-1185">Reference proteome</keyword>
<dbReference type="AlphaFoldDB" id="W5UU33"/>
<evidence type="ECO:0000256" key="6">
    <source>
        <dbReference type="HAMAP-Rule" id="MF_01974"/>
    </source>
</evidence>
<dbReference type="GO" id="GO:0070006">
    <property type="term" value="F:metalloaminopeptidase activity"/>
    <property type="evidence" value="ECO:0007669"/>
    <property type="project" value="UniProtKB-UniRule"/>
</dbReference>
<dbReference type="HOGENOM" id="CLU_015857_0_1_14"/>
<name>W5UU33_9BACT</name>
<feature type="binding site" evidence="6">
    <location>
        <position position="105"/>
    </location>
    <ligand>
        <name>a divalent metal cation</name>
        <dbReference type="ChEBI" id="CHEBI:60240"/>
        <label>2</label>
        <note>catalytic</note>
    </ligand>
</feature>
<dbReference type="PATRIC" id="fig|743966.3.peg.318"/>
<dbReference type="GO" id="GO:0006508">
    <property type="term" value="P:proteolysis"/>
    <property type="evidence" value="ECO:0007669"/>
    <property type="project" value="UniProtKB-KW"/>
</dbReference>
<dbReference type="PANTHER" id="PTHR43330">
    <property type="entry name" value="METHIONINE AMINOPEPTIDASE"/>
    <property type="match status" value="1"/>
</dbReference>
<feature type="binding site" evidence="6">
    <location>
        <position position="232"/>
    </location>
    <ligand>
        <name>a divalent metal cation</name>
        <dbReference type="ChEBI" id="CHEBI:60240"/>
        <label>1</label>
    </ligand>
</feature>
<evidence type="ECO:0000256" key="5">
    <source>
        <dbReference type="ARBA" id="ARBA00022801"/>
    </source>
</evidence>
<comment type="similarity">
    <text evidence="6">Belongs to the peptidase M24A family. Methionine aminopeptidase type 1 subfamily.</text>
</comment>
<dbReference type="GO" id="GO:0046872">
    <property type="term" value="F:metal ion binding"/>
    <property type="evidence" value="ECO:0007669"/>
    <property type="project" value="UniProtKB-UniRule"/>
</dbReference>
<gene>
    <name evidence="6 9" type="primary">map</name>
    <name evidence="9" type="ORF">MYB_01580</name>
</gene>
<keyword evidence="3 6" id="KW-0645">Protease</keyword>
<dbReference type="OrthoDB" id="9802055at2"/>
<feature type="binding site" evidence="6">
    <location>
        <position position="77"/>
    </location>
    <ligand>
        <name>substrate</name>
    </ligand>
</feature>
<feature type="binding site" evidence="6">
    <location>
        <position position="168"/>
    </location>
    <ligand>
        <name>a divalent metal cation</name>
        <dbReference type="ChEBI" id="CHEBI:60240"/>
        <label>2</label>
        <note>catalytic</note>
    </ligand>
</feature>
<dbReference type="RefSeq" id="WP_022934747.1">
    <property type="nucleotide sequence ID" value="NZ_CP007154.1"/>
</dbReference>
<organism evidence="9 10">
    <name type="scientific">Mesomycoplasma bovoculi M165/69</name>
    <dbReference type="NCBI Taxonomy" id="743966"/>
    <lineage>
        <taxon>Bacteria</taxon>
        <taxon>Bacillati</taxon>
        <taxon>Mycoplasmatota</taxon>
        <taxon>Mycoplasmoidales</taxon>
        <taxon>Metamycoplasmataceae</taxon>
        <taxon>Mesomycoplasma</taxon>
    </lineage>
</organism>
<dbReference type="EC" id="3.4.11.18" evidence="6 7"/>
<evidence type="ECO:0000313" key="10">
    <source>
        <dbReference type="Proteomes" id="UP000019229"/>
    </source>
</evidence>
<dbReference type="GO" id="GO:0004239">
    <property type="term" value="F:initiator methionyl aminopeptidase activity"/>
    <property type="evidence" value="ECO:0007669"/>
    <property type="project" value="UniProtKB-UniRule"/>
</dbReference>
<dbReference type="eggNOG" id="COG0024">
    <property type="taxonomic scope" value="Bacteria"/>
</dbReference>
<dbReference type="PRINTS" id="PR00599">
    <property type="entry name" value="MAPEPTIDASE"/>
</dbReference>
<proteinExistence type="inferred from homology"/>
<keyword evidence="2 6" id="KW-0031">Aminopeptidase</keyword>
<comment type="function">
    <text evidence="1 6">Removes the N-terminal methionine from nascent proteins. The N-terminal methionine is often cleaved when the second residue in the primary sequence is small and uncharged (Met-Ala-, Cys, Gly, Pro, Ser, Thr, or Val). Requires deformylation of the N(alpha)-formylated initiator methionine before it can be hydrolyzed.</text>
</comment>
<dbReference type="CDD" id="cd01086">
    <property type="entry name" value="MetAP1"/>
    <property type="match status" value="1"/>
</dbReference>
<dbReference type="Gene3D" id="3.90.230.10">
    <property type="entry name" value="Creatinase/methionine aminopeptidase superfamily"/>
    <property type="match status" value="1"/>
</dbReference>
<feature type="binding site" evidence="6">
    <location>
        <position position="232"/>
    </location>
    <ligand>
        <name>a divalent metal cation</name>
        <dbReference type="ChEBI" id="CHEBI:60240"/>
        <label>2</label>
        <note>catalytic</note>
    </ligand>
</feature>
<dbReference type="SUPFAM" id="SSF55920">
    <property type="entry name" value="Creatinase/aminopeptidase"/>
    <property type="match status" value="1"/>
</dbReference>
<dbReference type="KEGG" id="mbc:MYB_01580"/>